<evidence type="ECO:0000256" key="1">
    <source>
        <dbReference type="ARBA" id="ARBA00004123"/>
    </source>
</evidence>
<keyword evidence="3 4" id="KW-0539">Nucleus</keyword>
<evidence type="ECO:0000256" key="4">
    <source>
        <dbReference type="PROSITE-ProRule" id="PRU00267"/>
    </source>
</evidence>
<evidence type="ECO:0000256" key="5">
    <source>
        <dbReference type="SAM" id="MobiDB-lite"/>
    </source>
</evidence>
<feature type="DNA-binding region" description="HMG box" evidence="4">
    <location>
        <begin position="284"/>
        <end position="352"/>
    </location>
</feature>
<dbReference type="SUPFAM" id="SSF47095">
    <property type="entry name" value="HMG-box"/>
    <property type="match status" value="1"/>
</dbReference>
<evidence type="ECO:0000313" key="8">
    <source>
        <dbReference type="RefSeq" id="XP_002738544.1"/>
    </source>
</evidence>
<evidence type="ECO:0000256" key="2">
    <source>
        <dbReference type="ARBA" id="ARBA00023125"/>
    </source>
</evidence>
<evidence type="ECO:0000256" key="3">
    <source>
        <dbReference type="ARBA" id="ARBA00023242"/>
    </source>
</evidence>
<dbReference type="Proteomes" id="UP000694865">
    <property type="component" value="Unplaced"/>
</dbReference>
<dbReference type="PRINTS" id="PR00886">
    <property type="entry name" value="HIGHMOBLTY12"/>
</dbReference>
<dbReference type="PROSITE" id="PS50118">
    <property type="entry name" value="HMG_BOX_2"/>
    <property type="match status" value="1"/>
</dbReference>
<keyword evidence="7" id="KW-1185">Reference proteome</keyword>
<proteinExistence type="predicted"/>
<keyword evidence="2 4" id="KW-0238">DNA-binding</keyword>
<evidence type="ECO:0000259" key="6">
    <source>
        <dbReference type="PROSITE" id="PS50118"/>
    </source>
</evidence>
<dbReference type="CDD" id="cd21995">
    <property type="entry name" value="HMG-box_TOX-like"/>
    <property type="match status" value="1"/>
</dbReference>
<dbReference type="RefSeq" id="XP_002738544.1">
    <property type="nucleotide sequence ID" value="XM_002738498.2"/>
</dbReference>
<comment type="subcellular location">
    <subcellularLocation>
        <location evidence="1">Nucleus</location>
    </subcellularLocation>
</comment>
<organism evidence="7 8">
    <name type="scientific">Saccoglossus kowalevskii</name>
    <name type="common">Acorn worm</name>
    <dbReference type="NCBI Taxonomy" id="10224"/>
    <lineage>
        <taxon>Eukaryota</taxon>
        <taxon>Metazoa</taxon>
        <taxon>Hemichordata</taxon>
        <taxon>Enteropneusta</taxon>
        <taxon>Harrimaniidae</taxon>
        <taxon>Saccoglossus</taxon>
    </lineage>
</organism>
<dbReference type="PANTHER" id="PTHR45781:SF1">
    <property type="entry name" value="HMG BOX DOMAIN-CONTAINING PROTEIN"/>
    <property type="match status" value="1"/>
</dbReference>
<dbReference type="PANTHER" id="PTHR45781">
    <property type="entry name" value="AGAP000281-PA"/>
    <property type="match status" value="1"/>
</dbReference>
<dbReference type="InterPro" id="IPR036910">
    <property type="entry name" value="HMG_box_dom_sf"/>
</dbReference>
<dbReference type="InterPro" id="IPR009071">
    <property type="entry name" value="HMG_box_dom"/>
</dbReference>
<name>A0ABM0GW00_SACKO</name>
<dbReference type="SMART" id="SM00398">
    <property type="entry name" value="HMG"/>
    <property type="match status" value="1"/>
</dbReference>
<gene>
    <name evidence="8" type="primary">LOC100374939</name>
</gene>
<dbReference type="InterPro" id="IPR051365">
    <property type="entry name" value="TOX_HMG-box_domain"/>
</dbReference>
<dbReference type="Pfam" id="PF00505">
    <property type="entry name" value="HMG_box"/>
    <property type="match status" value="1"/>
</dbReference>
<dbReference type="GeneID" id="100374939"/>
<accession>A0ABM0GW00</accession>
<evidence type="ECO:0000313" key="7">
    <source>
        <dbReference type="Proteomes" id="UP000694865"/>
    </source>
</evidence>
<feature type="domain" description="HMG box" evidence="6">
    <location>
        <begin position="284"/>
        <end position="352"/>
    </location>
</feature>
<sequence>MGILTFLGEDNSTFGLSMSNVQQNNTITPNPVMQHETFHTPSLGDEEFDIPPITPPQIAMEAMSTSMTDPNTAPALTEPMTSPSPTFTHDSNPKFTQAHITETADSLPNPAMETFPDPQFPPQTIDIPPITASNCSLGIDTVPCAVQSTGEQSYSHTLPMTTFAMTTHPTPSYIHDVHIPPPPQHVQSQVSQLSTINQSAISSHLGLQVGMRHGIHMVDGRLSKHSPSPPTTSPIPHESSEDSDDNTPLSQVVGTLKRTAVEVTPPPPKKKTPKKKKKKDPNEPQKPVSAYALFFRDTQAAIKGQNPNASFGEVSKIVASMWDSLGVEQKQVYKQNTEAAKKEYLKKLAAYRASLVSKAAVDQAETEDVSSHKQKKMTVTSNTLTSANTTTTMIQSIPRIIAPKPTPTASMPITVTMTTVARSASQQPVVQTIITNPKLQPHMVHTNERKRSATCMRVGCENPAVESPDWDKEYCSNECVVSHCRDVFTAWVASRNPNIFPSVK</sequence>
<feature type="compositionally biased region" description="Basic residues" evidence="5">
    <location>
        <begin position="268"/>
        <end position="279"/>
    </location>
</feature>
<feature type="region of interest" description="Disordered" evidence="5">
    <location>
        <begin position="219"/>
        <end position="288"/>
    </location>
</feature>
<protein>
    <submittedName>
        <fullName evidence="8">TOX high mobility group box family member 3-like isoform X1</fullName>
    </submittedName>
</protein>
<dbReference type="Gene3D" id="1.10.30.10">
    <property type="entry name" value="High mobility group box domain"/>
    <property type="match status" value="1"/>
</dbReference>
<reference evidence="8" key="1">
    <citation type="submission" date="2025-08" db="UniProtKB">
        <authorList>
            <consortium name="RefSeq"/>
        </authorList>
    </citation>
    <scope>IDENTIFICATION</scope>
    <source>
        <tissue evidence="8">Testes</tissue>
    </source>
</reference>